<feature type="transmembrane region" description="Helical" evidence="1">
    <location>
        <begin position="12"/>
        <end position="33"/>
    </location>
</feature>
<evidence type="ECO:0000313" key="3">
    <source>
        <dbReference type="Proteomes" id="UP000253032"/>
    </source>
</evidence>
<gene>
    <name evidence="2" type="ORF">DBW98_04405</name>
</gene>
<feature type="non-terminal residue" evidence="2">
    <location>
        <position position="1"/>
    </location>
</feature>
<organism evidence="2 3">
    <name type="scientific">SAR86 cluster bacterium</name>
    <dbReference type="NCBI Taxonomy" id="2030880"/>
    <lineage>
        <taxon>Bacteria</taxon>
        <taxon>Pseudomonadati</taxon>
        <taxon>Pseudomonadota</taxon>
        <taxon>Gammaproteobacteria</taxon>
        <taxon>SAR86 cluster</taxon>
    </lineage>
</organism>
<dbReference type="SUPFAM" id="SSF103481">
    <property type="entry name" value="Multidrug resistance efflux transporter EmrE"/>
    <property type="match status" value="1"/>
</dbReference>
<sequence length="36" mass="3998">AILSYFLYGQALSWQAIVGLFLIVNGVILVNIYSTH</sequence>
<dbReference type="AlphaFoldDB" id="A0A368BJ88"/>
<keyword evidence="1" id="KW-1133">Transmembrane helix</keyword>
<keyword evidence="1" id="KW-0472">Membrane</keyword>
<protein>
    <submittedName>
        <fullName evidence="2">QacE family quaternary ammonium compound efflux SMR transporter</fullName>
    </submittedName>
</protein>
<evidence type="ECO:0000256" key="1">
    <source>
        <dbReference type="SAM" id="Phobius"/>
    </source>
</evidence>
<dbReference type="Proteomes" id="UP000253032">
    <property type="component" value="Unassembled WGS sequence"/>
</dbReference>
<keyword evidence="1" id="KW-0812">Transmembrane</keyword>
<comment type="caution">
    <text evidence="2">The sequence shown here is derived from an EMBL/GenBank/DDBJ whole genome shotgun (WGS) entry which is preliminary data.</text>
</comment>
<evidence type="ECO:0000313" key="2">
    <source>
        <dbReference type="EMBL" id="RCL37145.1"/>
    </source>
</evidence>
<dbReference type="InterPro" id="IPR037185">
    <property type="entry name" value="EmrE-like"/>
</dbReference>
<reference evidence="2 3" key="1">
    <citation type="journal article" date="2018" name="Microbiome">
        <title>Fine metagenomic profile of the Mediterranean stratified and mixed water columns revealed by assembly and recruitment.</title>
        <authorList>
            <person name="Haro-Moreno J.M."/>
            <person name="Lopez-Perez M."/>
            <person name="De La Torre J.R."/>
            <person name="Picazo A."/>
            <person name="Camacho A."/>
            <person name="Rodriguez-Valera F."/>
        </authorList>
    </citation>
    <scope>NUCLEOTIDE SEQUENCE [LARGE SCALE GENOMIC DNA]</scope>
    <source>
        <strain evidence="2">MED-G84</strain>
    </source>
</reference>
<dbReference type="EMBL" id="QOPC01000030">
    <property type="protein sequence ID" value="RCL37145.1"/>
    <property type="molecule type" value="Genomic_DNA"/>
</dbReference>
<accession>A0A368BJ88</accession>
<proteinExistence type="predicted"/>
<dbReference type="Gene3D" id="1.10.3730.20">
    <property type="match status" value="1"/>
</dbReference>
<name>A0A368BJ88_9GAMM</name>